<organism evidence="1 2">
    <name type="scientific">Nesidiocoris tenuis</name>
    <dbReference type="NCBI Taxonomy" id="355587"/>
    <lineage>
        <taxon>Eukaryota</taxon>
        <taxon>Metazoa</taxon>
        <taxon>Ecdysozoa</taxon>
        <taxon>Arthropoda</taxon>
        <taxon>Hexapoda</taxon>
        <taxon>Insecta</taxon>
        <taxon>Pterygota</taxon>
        <taxon>Neoptera</taxon>
        <taxon>Paraneoptera</taxon>
        <taxon>Hemiptera</taxon>
        <taxon>Heteroptera</taxon>
        <taxon>Panheteroptera</taxon>
        <taxon>Cimicomorpha</taxon>
        <taxon>Miridae</taxon>
        <taxon>Dicyphina</taxon>
        <taxon>Nesidiocoris</taxon>
    </lineage>
</organism>
<gene>
    <name evidence="1" type="ORF">NTEN_LOCUS9900</name>
</gene>
<sequence length="175" mass="19357">RPLYSQRPLWSTAPDFSPNNPLVPSSHPSSLLKIGTGISGMDHLAEHRFPLTLKNRVNHYCMPNDDIPNTPSSQNLLMHKFTVEFPFSSNRYIETALSVHRQGNTVDCTTLTKEGKIINRVCSMHACSVQGVPPRLPSNCADLKCSGSPDLTFCNTSREIEILDRALSAPTDLPN</sequence>
<dbReference type="EMBL" id="CADCXU010014966">
    <property type="protein sequence ID" value="CAB0004423.1"/>
    <property type="molecule type" value="Genomic_DNA"/>
</dbReference>
<proteinExistence type="predicted"/>
<dbReference type="Proteomes" id="UP000479000">
    <property type="component" value="Unassembled WGS sequence"/>
</dbReference>
<keyword evidence="2" id="KW-1185">Reference proteome</keyword>
<name>A0A6H5GLY0_9HEMI</name>
<reference evidence="1 2" key="1">
    <citation type="submission" date="2020-02" db="EMBL/GenBank/DDBJ databases">
        <authorList>
            <person name="Ferguson B K."/>
        </authorList>
    </citation>
    <scope>NUCLEOTIDE SEQUENCE [LARGE SCALE GENOMIC DNA]</scope>
</reference>
<accession>A0A6H5GLY0</accession>
<evidence type="ECO:0000313" key="2">
    <source>
        <dbReference type="Proteomes" id="UP000479000"/>
    </source>
</evidence>
<feature type="non-terminal residue" evidence="1">
    <location>
        <position position="1"/>
    </location>
</feature>
<protein>
    <submittedName>
        <fullName evidence="1">Uncharacterized protein</fullName>
    </submittedName>
</protein>
<dbReference type="AlphaFoldDB" id="A0A6H5GLY0"/>
<evidence type="ECO:0000313" key="1">
    <source>
        <dbReference type="EMBL" id="CAB0004423.1"/>
    </source>
</evidence>